<evidence type="ECO:0000259" key="1">
    <source>
        <dbReference type="Pfam" id="PF22059"/>
    </source>
</evidence>
<keyword evidence="2" id="KW-0808">Transferase</keyword>
<sequence>MTQQLLEDGDHVDYLVCRLSPLSRFITDGRYDQAASLPRNAWDVRAERLEQFIWFAPFHPVNLRNPVLNAIVAPFYCAYAAFLPKAVLDRLPGYSHILIESGPSPLLARRLHKYAPQAKLIYHAADRLETIGTHPCIARELTATMPLYDWVRIMAEAMRADFPHDAPVVYLPHGISKEPFDGATINPYPGPRQAVSVGDMKFDAEVIDCLARAYPDWTFHLFGKKALPLEVLPNIEVHGEVAFDVIVPFIKFADVGLAPYREGDGADYLSQSSLKMIQYSYCHLPILAPRFAAAGRSHVCAYDPGNTHSIVDAFSRAAAMDHLVVDSSSILTWSEVVNQLFTDEWR</sequence>
<dbReference type="Gene3D" id="3.40.50.11010">
    <property type="match status" value="1"/>
</dbReference>
<proteinExistence type="predicted"/>
<organism evidence="2 3">
    <name type="scientific">Peteryoungia ipomoeae</name>
    <dbReference type="NCBI Taxonomy" id="1210932"/>
    <lineage>
        <taxon>Bacteria</taxon>
        <taxon>Pseudomonadati</taxon>
        <taxon>Pseudomonadota</taxon>
        <taxon>Alphaproteobacteria</taxon>
        <taxon>Hyphomicrobiales</taxon>
        <taxon>Rhizobiaceae</taxon>
        <taxon>Peteryoungia</taxon>
    </lineage>
</organism>
<evidence type="ECO:0000313" key="3">
    <source>
        <dbReference type="Proteomes" id="UP000308828"/>
    </source>
</evidence>
<dbReference type="Gene3D" id="3.40.50.2000">
    <property type="entry name" value="Glycogen Phosphorylase B"/>
    <property type="match status" value="1"/>
</dbReference>
<feature type="domain" description="Glucuronosyltransferase GumK N-terminal" evidence="1">
    <location>
        <begin position="1"/>
        <end position="153"/>
    </location>
</feature>
<protein>
    <submittedName>
        <fullName evidence="2">Glycosyltransferase family 4 protein</fullName>
    </submittedName>
</protein>
<dbReference type="EMBL" id="STGV01000008">
    <property type="protein sequence ID" value="THV20278.1"/>
    <property type="molecule type" value="Genomic_DNA"/>
</dbReference>
<reference evidence="2 3" key="1">
    <citation type="submission" date="2019-04" db="EMBL/GenBank/DDBJ databases">
        <title>Genome sequence of strain shin9-1.</title>
        <authorList>
            <person name="Gao J."/>
            <person name="Sun J."/>
        </authorList>
    </citation>
    <scope>NUCLEOTIDE SEQUENCE [LARGE SCALE GENOMIC DNA]</scope>
    <source>
        <strain evidence="3">shin9-1</strain>
    </source>
</reference>
<dbReference type="Proteomes" id="UP000308828">
    <property type="component" value="Unassembled WGS sequence"/>
</dbReference>
<dbReference type="InterPro" id="IPR054299">
    <property type="entry name" value="GumK_N"/>
</dbReference>
<accession>A0A4S8NSU1</accession>
<name>A0A4S8NSU1_9HYPH</name>
<keyword evidence="3" id="KW-1185">Reference proteome</keyword>
<dbReference type="AlphaFoldDB" id="A0A4S8NSU1"/>
<gene>
    <name evidence="2" type="ORF">FAA97_19775</name>
</gene>
<dbReference type="Pfam" id="PF22059">
    <property type="entry name" value="GumK_N"/>
    <property type="match status" value="1"/>
</dbReference>
<dbReference type="OrthoDB" id="495599at2"/>
<comment type="caution">
    <text evidence="2">The sequence shown here is derived from an EMBL/GenBank/DDBJ whole genome shotgun (WGS) entry which is preliminary data.</text>
</comment>
<evidence type="ECO:0000313" key="2">
    <source>
        <dbReference type="EMBL" id="THV20278.1"/>
    </source>
</evidence>
<dbReference type="GO" id="GO:0016740">
    <property type="term" value="F:transferase activity"/>
    <property type="evidence" value="ECO:0007669"/>
    <property type="project" value="UniProtKB-KW"/>
</dbReference>
<dbReference type="SUPFAM" id="SSF53756">
    <property type="entry name" value="UDP-Glycosyltransferase/glycogen phosphorylase"/>
    <property type="match status" value="1"/>
</dbReference>